<feature type="transmembrane region" description="Helical" evidence="7">
    <location>
        <begin position="364"/>
        <end position="383"/>
    </location>
</feature>
<dbReference type="AlphaFoldDB" id="A0A2A6FQ60"/>
<proteinExistence type="inferred from homology"/>
<comment type="caution">
    <text evidence="10">The sequence shown here is derived from an EMBL/GenBank/DDBJ whole genome shotgun (WGS) entry which is preliminary data.</text>
</comment>
<keyword evidence="4 7" id="KW-1133">Transmembrane helix</keyword>
<evidence type="ECO:0000256" key="4">
    <source>
        <dbReference type="ARBA" id="ARBA00022989"/>
    </source>
</evidence>
<evidence type="ECO:0000256" key="2">
    <source>
        <dbReference type="ARBA" id="ARBA00022475"/>
    </source>
</evidence>
<dbReference type="InterPro" id="IPR025857">
    <property type="entry name" value="MacB_PCD"/>
</dbReference>
<keyword evidence="5 7" id="KW-0472">Membrane</keyword>
<reference evidence="11" key="1">
    <citation type="submission" date="2017-03" db="EMBL/GenBank/DDBJ databases">
        <authorList>
            <person name="Lund M.B."/>
        </authorList>
    </citation>
    <scope>NUCLEOTIDE SEQUENCE [LARGE SCALE GENOMIC DNA]</scope>
</reference>
<evidence type="ECO:0000313" key="11">
    <source>
        <dbReference type="Proteomes" id="UP000219994"/>
    </source>
</evidence>
<evidence type="ECO:0000259" key="9">
    <source>
        <dbReference type="Pfam" id="PF12704"/>
    </source>
</evidence>
<evidence type="ECO:0000313" key="10">
    <source>
        <dbReference type="EMBL" id="PDQ35012.1"/>
    </source>
</evidence>
<comment type="subcellular location">
    <subcellularLocation>
        <location evidence="1">Cell membrane</location>
        <topology evidence="1">Multi-pass membrane protein</topology>
    </subcellularLocation>
</comment>
<comment type="similarity">
    <text evidence="6">Belongs to the ABC-4 integral membrane protein family.</text>
</comment>
<dbReference type="PANTHER" id="PTHR30572:SF4">
    <property type="entry name" value="ABC TRANSPORTER PERMEASE YTRF"/>
    <property type="match status" value="1"/>
</dbReference>
<dbReference type="Pfam" id="PF12704">
    <property type="entry name" value="MacB_PCD"/>
    <property type="match status" value="1"/>
</dbReference>
<evidence type="ECO:0000256" key="1">
    <source>
        <dbReference type="ARBA" id="ARBA00004651"/>
    </source>
</evidence>
<name>A0A2A6FQ60_9MICO</name>
<dbReference type="PANTHER" id="PTHR30572">
    <property type="entry name" value="MEMBRANE COMPONENT OF TRANSPORTER-RELATED"/>
    <property type="match status" value="1"/>
</dbReference>
<keyword evidence="3 7" id="KW-0812">Transmembrane</keyword>
<feature type="transmembrane region" description="Helical" evidence="7">
    <location>
        <begin position="277"/>
        <end position="302"/>
    </location>
</feature>
<dbReference type="InterPro" id="IPR050250">
    <property type="entry name" value="Macrolide_Exporter_MacB"/>
</dbReference>
<dbReference type="GO" id="GO:0022857">
    <property type="term" value="F:transmembrane transporter activity"/>
    <property type="evidence" value="ECO:0007669"/>
    <property type="project" value="TreeGrafter"/>
</dbReference>
<dbReference type="EMBL" id="NAEP01000042">
    <property type="protein sequence ID" value="PDQ35012.1"/>
    <property type="molecule type" value="Genomic_DNA"/>
</dbReference>
<evidence type="ECO:0000256" key="6">
    <source>
        <dbReference type="ARBA" id="ARBA00038076"/>
    </source>
</evidence>
<sequence length="400" mass="41554">MSRQLRPAHIRLRDLVKVSGSALRSRPTRVVLAALGIAIGIAAMIGVVGISNSGRADFDRKLAKLGTNLLTVKSGSNIFGKAASMPDEAPQMISRIAPVTDVSAIGMVPDVAVYRNDRIPLERSGGIGTYAVDLDLMKTVSATLAKGQWLTKATENFPTVVLGTTTAESLGIDRVGADVQVRVGNAWFTVIGILNMAPLAPSLDSGVMIGWPVAKSLLKFDGHPTSIFTRIQEESVTAVKDVLAATANPMAANEVEVSRPSDALRAKEAADDSFTGLLLGVGAVALVVGGVGVANTMVISVLERRGEIGLRRSLGATRGHIRLQFLMESFLLAMIGGIGGVIIGIAATTGYAAARAWPVSVPMWATAGGLLATLFVGVIAGLYPAGRASRLSPTEALATP</sequence>
<dbReference type="GO" id="GO:0005886">
    <property type="term" value="C:plasma membrane"/>
    <property type="evidence" value="ECO:0007669"/>
    <property type="project" value="UniProtKB-SubCell"/>
</dbReference>
<evidence type="ECO:0000259" key="8">
    <source>
        <dbReference type="Pfam" id="PF02687"/>
    </source>
</evidence>
<feature type="domain" description="ABC3 transporter permease C-terminal" evidence="8">
    <location>
        <begin position="281"/>
        <end position="393"/>
    </location>
</feature>
<evidence type="ECO:0000256" key="5">
    <source>
        <dbReference type="ARBA" id="ARBA00023136"/>
    </source>
</evidence>
<evidence type="ECO:0000256" key="3">
    <source>
        <dbReference type="ARBA" id="ARBA00022692"/>
    </source>
</evidence>
<organism evidence="10 11">
    <name type="scientific">Candidatus Lumbricidiphila eiseniae</name>
    <dbReference type="NCBI Taxonomy" id="1969409"/>
    <lineage>
        <taxon>Bacteria</taxon>
        <taxon>Bacillati</taxon>
        <taxon>Actinomycetota</taxon>
        <taxon>Actinomycetes</taxon>
        <taxon>Micrococcales</taxon>
        <taxon>Microbacteriaceae</taxon>
        <taxon>Candidatus Lumbricidiphila</taxon>
    </lineage>
</organism>
<dbReference type="Proteomes" id="UP000219994">
    <property type="component" value="Unassembled WGS sequence"/>
</dbReference>
<dbReference type="InterPro" id="IPR003838">
    <property type="entry name" value="ABC3_permease_C"/>
</dbReference>
<gene>
    <name evidence="10" type="ORF">B5766_08490</name>
</gene>
<keyword evidence="2" id="KW-1003">Cell membrane</keyword>
<feature type="domain" description="MacB-like periplasmic core" evidence="9">
    <location>
        <begin position="31"/>
        <end position="243"/>
    </location>
</feature>
<dbReference type="Pfam" id="PF02687">
    <property type="entry name" value="FtsX"/>
    <property type="match status" value="1"/>
</dbReference>
<evidence type="ECO:0000256" key="7">
    <source>
        <dbReference type="SAM" id="Phobius"/>
    </source>
</evidence>
<accession>A0A2A6FQ60</accession>
<feature type="transmembrane region" description="Helical" evidence="7">
    <location>
        <begin position="330"/>
        <end position="352"/>
    </location>
</feature>
<protein>
    <submittedName>
        <fullName evidence="10">ABC transporter permease</fullName>
    </submittedName>
</protein>
<feature type="transmembrane region" description="Helical" evidence="7">
    <location>
        <begin position="30"/>
        <end position="50"/>
    </location>
</feature>